<dbReference type="PRINTS" id="PR00109">
    <property type="entry name" value="TYRKINASE"/>
</dbReference>
<dbReference type="InterPro" id="IPR000719">
    <property type="entry name" value="Prot_kinase_dom"/>
</dbReference>
<evidence type="ECO:0000256" key="4">
    <source>
        <dbReference type="ARBA" id="ARBA00022777"/>
    </source>
</evidence>
<accession>A0A9W6XR67</accession>
<reference evidence="8" key="1">
    <citation type="submission" date="2023-04" db="EMBL/GenBank/DDBJ databases">
        <title>Phytophthora fragariaefolia NBRC 109709.</title>
        <authorList>
            <person name="Ichikawa N."/>
            <person name="Sato H."/>
            <person name="Tonouchi N."/>
        </authorList>
    </citation>
    <scope>NUCLEOTIDE SEQUENCE</scope>
    <source>
        <strain evidence="8">NBRC 109709</strain>
    </source>
</reference>
<dbReference type="AlphaFoldDB" id="A0A9W6XR67"/>
<dbReference type="Gene3D" id="1.10.510.10">
    <property type="entry name" value="Transferase(Phosphotransferase) domain 1"/>
    <property type="match status" value="1"/>
</dbReference>
<keyword evidence="4" id="KW-0418">Kinase</keyword>
<gene>
    <name evidence="8" type="ORF">Pfra01_001489900</name>
</gene>
<dbReference type="InterPro" id="IPR050660">
    <property type="entry name" value="NEK_Ser/Thr_kinase"/>
</dbReference>
<sequence>MVLLGRMMCLNEVVLLQQLPEHSNVVKFREAFWTLSADGNEQTLVIILEHADGGDLEVYLQAHKLPALEDEACRIFIQIALGVHHLHANGVMHRDLKCGNVLLFQSGRVVLGDFGTSKVVTPNNHEPEAQSLTSTVVGSPLYMSPEMLESEPHGFATDIWSLGCVLYELLSAGKHAFAAPSYAAVVSRVTQGKYDPLYTVSYQAQDLISRMLHKTAHQRPSITDVLQSPWLQKYGPAEDLSMKTIEKPLTCKTRRIDDPNGIATSNFPVVNIPPPAPLVDGDHDKIIVTAARKELLPSPPPVPELRSRKSRYSKTSVRQRNKETRAHNQNQVMSPLIRVRYKQINEL</sequence>
<evidence type="ECO:0000256" key="3">
    <source>
        <dbReference type="ARBA" id="ARBA00022741"/>
    </source>
</evidence>
<dbReference type="PANTHER" id="PTHR43671">
    <property type="entry name" value="SERINE/THREONINE-PROTEIN KINASE NEK"/>
    <property type="match status" value="1"/>
</dbReference>
<dbReference type="EC" id="2.7.11.1" evidence="1"/>
<dbReference type="Proteomes" id="UP001165121">
    <property type="component" value="Unassembled WGS sequence"/>
</dbReference>
<keyword evidence="3" id="KW-0547">Nucleotide-binding</keyword>
<name>A0A9W6XR67_9STRA</name>
<evidence type="ECO:0000256" key="1">
    <source>
        <dbReference type="ARBA" id="ARBA00012513"/>
    </source>
</evidence>
<protein>
    <recommendedName>
        <fullName evidence="1">non-specific serine/threonine protein kinase</fullName>
        <ecNumber evidence="1">2.7.11.1</ecNumber>
    </recommendedName>
</protein>
<evidence type="ECO:0000256" key="2">
    <source>
        <dbReference type="ARBA" id="ARBA00022679"/>
    </source>
</evidence>
<dbReference type="PROSITE" id="PS00108">
    <property type="entry name" value="PROTEIN_KINASE_ST"/>
    <property type="match status" value="1"/>
</dbReference>
<dbReference type="InterPro" id="IPR008271">
    <property type="entry name" value="Ser/Thr_kinase_AS"/>
</dbReference>
<dbReference type="GO" id="GO:0004674">
    <property type="term" value="F:protein serine/threonine kinase activity"/>
    <property type="evidence" value="ECO:0007669"/>
    <property type="project" value="UniProtKB-EC"/>
</dbReference>
<evidence type="ECO:0000313" key="8">
    <source>
        <dbReference type="EMBL" id="GMF43718.1"/>
    </source>
</evidence>
<dbReference type="PROSITE" id="PS50011">
    <property type="entry name" value="PROTEIN_KINASE_DOM"/>
    <property type="match status" value="1"/>
</dbReference>
<dbReference type="GO" id="GO:0005524">
    <property type="term" value="F:ATP binding"/>
    <property type="evidence" value="ECO:0007669"/>
    <property type="project" value="UniProtKB-KW"/>
</dbReference>
<proteinExistence type="predicted"/>
<dbReference type="OrthoDB" id="248923at2759"/>
<keyword evidence="5" id="KW-0067">ATP-binding</keyword>
<comment type="caution">
    <text evidence="8">The sequence shown here is derived from an EMBL/GenBank/DDBJ whole genome shotgun (WGS) entry which is preliminary data.</text>
</comment>
<feature type="domain" description="Protein kinase" evidence="7">
    <location>
        <begin position="1"/>
        <end position="231"/>
    </location>
</feature>
<keyword evidence="2" id="KW-0808">Transferase</keyword>
<evidence type="ECO:0000256" key="5">
    <source>
        <dbReference type="ARBA" id="ARBA00022840"/>
    </source>
</evidence>
<organism evidence="8 9">
    <name type="scientific">Phytophthora fragariaefolia</name>
    <dbReference type="NCBI Taxonomy" id="1490495"/>
    <lineage>
        <taxon>Eukaryota</taxon>
        <taxon>Sar</taxon>
        <taxon>Stramenopiles</taxon>
        <taxon>Oomycota</taxon>
        <taxon>Peronosporomycetes</taxon>
        <taxon>Peronosporales</taxon>
        <taxon>Peronosporaceae</taxon>
        <taxon>Phytophthora</taxon>
    </lineage>
</organism>
<evidence type="ECO:0000256" key="6">
    <source>
        <dbReference type="SAM" id="MobiDB-lite"/>
    </source>
</evidence>
<dbReference type="SMART" id="SM00220">
    <property type="entry name" value="S_TKc"/>
    <property type="match status" value="1"/>
</dbReference>
<evidence type="ECO:0000259" key="7">
    <source>
        <dbReference type="PROSITE" id="PS50011"/>
    </source>
</evidence>
<dbReference type="InterPro" id="IPR001245">
    <property type="entry name" value="Ser-Thr/Tyr_kinase_cat_dom"/>
</dbReference>
<evidence type="ECO:0000313" key="9">
    <source>
        <dbReference type="Proteomes" id="UP001165121"/>
    </source>
</evidence>
<dbReference type="Pfam" id="PF00069">
    <property type="entry name" value="Pkinase"/>
    <property type="match status" value="1"/>
</dbReference>
<dbReference type="InterPro" id="IPR011009">
    <property type="entry name" value="Kinase-like_dom_sf"/>
</dbReference>
<keyword evidence="9" id="KW-1185">Reference proteome</keyword>
<feature type="region of interest" description="Disordered" evidence="6">
    <location>
        <begin position="297"/>
        <end position="334"/>
    </location>
</feature>
<dbReference type="PANTHER" id="PTHR43671:SF13">
    <property type="entry name" value="SERINE_THREONINE-PROTEIN KINASE NEK2"/>
    <property type="match status" value="1"/>
</dbReference>
<dbReference type="EMBL" id="BSXT01001582">
    <property type="protein sequence ID" value="GMF43718.1"/>
    <property type="molecule type" value="Genomic_DNA"/>
</dbReference>
<dbReference type="SUPFAM" id="SSF56112">
    <property type="entry name" value="Protein kinase-like (PK-like)"/>
    <property type="match status" value="1"/>
</dbReference>